<proteinExistence type="predicted"/>
<keyword evidence="2" id="KW-0614">Plasmid</keyword>
<evidence type="ECO:0000313" key="3">
    <source>
        <dbReference type="Proteomes" id="UP000500767"/>
    </source>
</evidence>
<sequence>MNRTFTAEEDRIIVDGRTAGLPWDSIGQQIGATGKCCQYRLTRGLGLLDPKVVQVGRSKERRDYDNPDEARLKRPPLPAGDAATWRAITAGTVLDGRAFR</sequence>
<feature type="region of interest" description="Disordered" evidence="1">
    <location>
        <begin position="58"/>
        <end position="78"/>
    </location>
</feature>
<dbReference type="KEGG" id="lck:HN018_26770"/>
<dbReference type="AlphaFoldDB" id="A0A6M8HZW0"/>
<organism evidence="2 3">
    <name type="scientific">Lichenicola cladoniae</name>
    <dbReference type="NCBI Taxonomy" id="1484109"/>
    <lineage>
        <taxon>Bacteria</taxon>
        <taxon>Pseudomonadati</taxon>
        <taxon>Pseudomonadota</taxon>
        <taxon>Alphaproteobacteria</taxon>
        <taxon>Acetobacterales</taxon>
        <taxon>Acetobacteraceae</taxon>
        <taxon>Lichenicola</taxon>
    </lineage>
</organism>
<accession>A0A6M8HZW0</accession>
<geneLocation type="plasmid" evidence="2 3">
    <name>unnamed4</name>
</geneLocation>
<name>A0A6M8HZW0_9PROT</name>
<reference evidence="2 3" key="1">
    <citation type="journal article" date="2014" name="World J. Microbiol. Biotechnol.">
        <title>Biodiversity and physiological characteristics of Antarctic and Arctic lichens-associated bacteria.</title>
        <authorList>
            <person name="Lee Y.M."/>
            <person name="Kim E.H."/>
            <person name="Lee H.K."/>
            <person name="Hong S.G."/>
        </authorList>
    </citation>
    <scope>NUCLEOTIDE SEQUENCE [LARGE SCALE GENOMIC DNA]</scope>
    <source>
        <strain evidence="2 3">PAMC 26569</strain>
        <plasmid evidence="2">unnamed4</plasmid>
    </source>
</reference>
<dbReference type="Proteomes" id="UP000500767">
    <property type="component" value="Plasmid unnamed4"/>
</dbReference>
<dbReference type="EMBL" id="CP053711">
    <property type="protein sequence ID" value="QKE93737.1"/>
    <property type="molecule type" value="Genomic_DNA"/>
</dbReference>
<gene>
    <name evidence="2" type="ORF">HN018_26770</name>
</gene>
<protein>
    <submittedName>
        <fullName evidence="2">Uncharacterized protein</fullName>
    </submittedName>
</protein>
<dbReference type="RefSeq" id="WP_171834183.1">
    <property type="nucleotide sequence ID" value="NZ_CP053711.1"/>
</dbReference>
<evidence type="ECO:0000256" key="1">
    <source>
        <dbReference type="SAM" id="MobiDB-lite"/>
    </source>
</evidence>
<keyword evidence="3" id="KW-1185">Reference proteome</keyword>
<evidence type="ECO:0000313" key="2">
    <source>
        <dbReference type="EMBL" id="QKE93737.1"/>
    </source>
</evidence>
<feature type="compositionally biased region" description="Basic and acidic residues" evidence="1">
    <location>
        <begin position="58"/>
        <end position="72"/>
    </location>
</feature>